<evidence type="ECO:0000313" key="2">
    <source>
        <dbReference type="Proteomes" id="UP000828390"/>
    </source>
</evidence>
<protein>
    <submittedName>
        <fullName evidence="1">Uncharacterized protein</fullName>
    </submittedName>
</protein>
<gene>
    <name evidence="1" type="ORF">DPMN_027788</name>
</gene>
<accession>A0A9D4LVZ5</accession>
<name>A0A9D4LVZ5_DREPO</name>
<dbReference type="Proteomes" id="UP000828390">
    <property type="component" value="Unassembled WGS sequence"/>
</dbReference>
<reference evidence="1" key="1">
    <citation type="journal article" date="2019" name="bioRxiv">
        <title>The Genome of the Zebra Mussel, Dreissena polymorpha: A Resource for Invasive Species Research.</title>
        <authorList>
            <person name="McCartney M.A."/>
            <person name="Auch B."/>
            <person name="Kono T."/>
            <person name="Mallez S."/>
            <person name="Zhang Y."/>
            <person name="Obille A."/>
            <person name="Becker A."/>
            <person name="Abrahante J.E."/>
            <person name="Garbe J."/>
            <person name="Badalamenti J.P."/>
            <person name="Herman A."/>
            <person name="Mangelson H."/>
            <person name="Liachko I."/>
            <person name="Sullivan S."/>
            <person name="Sone E.D."/>
            <person name="Koren S."/>
            <person name="Silverstein K.A.T."/>
            <person name="Beckman K.B."/>
            <person name="Gohl D.M."/>
        </authorList>
    </citation>
    <scope>NUCLEOTIDE SEQUENCE</scope>
    <source>
        <strain evidence="1">Duluth1</strain>
        <tissue evidence="1">Whole animal</tissue>
    </source>
</reference>
<reference evidence="1" key="2">
    <citation type="submission" date="2020-11" db="EMBL/GenBank/DDBJ databases">
        <authorList>
            <person name="McCartney M.A."/>
            <person name="Auch B."/>
            <person name="Kono T."/>
            <person name="Mallez S."/>
            <person name="Becker A."/>
            <person name="Gohl D.M."/>
            <person name="Silverstein K.A.T."/>
            <person name="Koren S."/>
            <person name="Bechman K.B."/>
            <person name="Herman A."/>
            <person name="Abrahante J.E."/>
            <person name="Garbe J."/>
        </authorList>
    </citation>
    <scope>NUCLEOTIDE SEQUENCE</scope>
    <source>
        <strain evidence="1">Duluth1</strain>
        <tissue evidence="1">Whole animal</tissue>
    </source>
</reference>
<keyword evidence="2" id="KW-1185">Reference proteome</keyword>
<organism evidence="1 2">
    <name type="scientific">Dreissena polymorpha</name>
    <name type="common">Zebra mussel</name>
    <name type="synonym">Mytilus polymorpha</name>
    <dbReference type="NCBI Taxonomy" id="45954"/>
    <lineage>
        <taxon>Eukaryota</taxon>
        <taxon>Metazoa</taxon>
        <taxon>Spiralia</taxon>
        <taxon>Lophotrochozoa</taxon>
        <taxon>Mollusca</taxon>
        <taxon>Bivalvia</taxon>
        <taxon>Autobranchia</taxon>
        <taxon>Heteroconchia</taxon>
        <taxon>Euheterodonta</taxon>
        <taxon>Imparidentia</taxon>
        <taxon>Neoheterodontei</taxon>
        <taxon>Myida</taxon>
        <taxon>Dreissenoidea</taxon>
        <taxon>Dreissenidae</taxon>
        <taxon>Dreissena</taxon>
    </lineage>
</organism>
<comment type="caution">
    <text evidence="1">The sequence shown here is derived from an EMBL/GenBank/DDBJ whole genome shotgun (WGS) entry which is preliminary data.</text>
</comment>
<sequence length="68" mass="8125">MSRPGTLRELVSTLHRRSWPCRLVYSWWRWEECWITYNRTLSTSAWACSTRVGDNWLPGNDSGHFSYT</sequence>
<evidence type="ECO:0000313" key="1">
    <source>
        <dbReference type="EMBL" id="KAH3864762.1"/>
    </source>
</evidence>
<proteinExistence type="predicted"/>
<dbReference type="EMBL" id="JAIWYP010000002">
    <property type="protein sequence ID" value="KAH3864762.1"/>
    <property type="molecule type" value="Genomic_DNA"/>
</dbReference>
<dbReference type="AlphaFoldDB" id="A0A9D4LVZ5"/>